<dbReference type="InterPro" id="IPR042185">
    <property type="entry name" value="Serpin_sf_2"/>
</dbReference>
<dbReference type="CDD" id="cd19590">
    <property type="entry name" value="serpin_thermopin-like"/>
    <property type="match status" value="1"/>
</dbReference>
<dbReference type="InterPro" id="IPR036186">
    <property type="entry name" value="Serpin_sf"/>
</dbReference>
<dbReference type="SMART" id="SM00093">
    <property type="entry name" value="SERPIN"/>
    <property type="match status" value="1"/>
</dbReference>
<evidence type="ECO:0000256" key="2">
    <source>
        <dbReference type="RuleBase" id="RU000411"/>
    </source>
</evidence>
<gene>
    <name evidence="5" type="primary">ORF209484</name>
</gene>
<dbReference type="SUPFAM" id="SSF56574">
    <property type="entry name" value="Serpins"/>
    <property type="match status" value="1"/>
</dbReference>
<dbReference type="PANTHER" id="PTHR11461">
    <property type="entry name" value="SERINE PROTEASE INHIBITOR, SERPIN"/>
    <property type="match status" value="1"/>
</dbReference>
<sequence>MYDKIFGISLLLALIYTPLCTLHSEFYSAGRRAAEIKQETEMEQNILAIANNKFGLSLFKEARKDMKGKNTFMSPLSISSVLAMTQIGARNKTAQEMAQVLEWGPEKGDKIHQLFQTYFTTLQKPAEQYQLSTVNRIFLEQTFAILDEFKSKTKTWYLAEPVQANFIENADNEAKNINSWVAEQTQDKIKDLFAPGVLNSASRMVLVNAIYFKGKWDKEFEKSSTLPKPFKLSPDQKIDVPTMNHKQVHGLYQDRDLNVTAVELLYKGHDLSMIIILPNEDYGLEELVNNLTPEKLDALLKGVTSKKREIQLFLPKFEVTSSFMLKKALTTLGMVDAFSTEAADFTGMTEQPNLVLSEVVHKAFVQTNEEGTEAAAATGVVMAFACGMIPKPDPVVNVDHPFLFVIIDKRVDRSILFIGQVDNPSA</sequence>
<feature type="signal peptide" evidence="3">
    <location>
        <begin position="1"/>
        <end position="21"/>
    </location>
</feature>
<name>A0A0B7BSG0_9EUPU</name>
<proteinExistence type="inferred from homology"/>
<dbReference type="InterPro" id="IPR023796">
    <property type="entry name" value="Serpin_dom"/>
</dbReference>
<comment type="similarity">
    <text evidence="1 2">Belongs to the serpin family.</text>
</comment>
<dbReference type="Gene3D" id="3.30.497.10">
    <property type="entry name" value="Antithrombin, subunit I, domain 2"/>
    <property type="match status" value="1"/>
</dbReference>
<evidence type="ECO:0000256" key="3">
    <source>
        <dbReference type="SAM" id="SignalP"/>
    </source>
</evidence>
<evidence type="ECO:0000313" key="5">
    <source>
        <dbReference type="EMBL" id="CEK95918.1"/>
    </source>
</evidence>
<dbReference type="PROSITE" id="PS00284">
    <property type="entry name" value="SERPIN"/>
    <property type="match status" value="1"/>
</dbReference>
<dbReference type="InterPro" id="IPR000215">
    <property type="entry name" value="Serpin_fam"/>
</dbReference>
<reference evidence="5" key="1">
    <citation type="submission" date="2014-12" db="EMBL/GenBank/DDBJ databases">
        <title>Insight into the proteome of Arion vulgaris.</title>
        <authorList>
            <person name="Aradska J."/>
            <person name="Bulat T."/>
            <person name="Smidak R."/>
            <person name="Sarate P."/>
            <person name="Gangsoo J."/>
            <person name="Sialana F."/>
            <person name="Bilban M."/>
            <person name="Lubec G."/>
        </authorList>
    </citation>
    <scope>NUCLEOTIDE SEQUENCE</scope>
    <source>
        <tissue evidence="5">Skin</tissue>
    </source>
</reference>
<dbReference type="GO" id="GO:0004867">
    <property type="term" value="F:serine-type endopeptidase inhibitor activity"/>
    <property type="evidence" value="ECO:0007669"/>
    <property type="project" value="InterPro"/>
</dbReference>
<dbReference type="PANTHER" id="PTHR11461:SF211">
    <property type="entry name" value="GH10112P-RELATED"/>
    <property type="match status" value="1"/>
</dbReference>
<evidence type="ECO:0000256" key="1">
    <source>
        <dbReference type="ARBA" id="ARBA00009500"/>
    </source>
</evidence>
<dbReference type="EMBL" id="HACG01049053">
    <property type="protein sequence ID" value="CEK95918.1"/>
    <property type="molecule type" value="Transcribed_RNA"/>
</dbReference>
<keyword evidence="3" id="KW-0732">Signal</keyword>
<feature type="chain" id="PRO_5002128346" description="Serpin domain-containing protein" evidence="3">
    <location>
        <begin position="22"/>
        <end position="426"/>
    </location>
</feature>
<dbReference type="InterPro" id="IPR042178">
    <property type="entry name" value="Serpin_sf_1"/>
</dbReference>
<evidence type="ECO:0000259" key="4">
    <source>
        <dbReference type="SMART" id="SM00093"/>
    </source>
</evidence>
<protein>
    <recommendedName>
        <fullName evidence="4">Serpin domain-containing protein</fullName>
    </recommendedName>
</protein>
<dbReference type="AlphaFoldDB" id="A0A0B7BSG0"/>
<dbReference type="InterPro" id="IPR023795">
    <property type="entry name" value="Serpin_CS"/>
</dbReference>
<dbReference type="FunFam" id="3.30.497.10:FF:000001">
    <property type="entry name" value="Serine protease inhibitor"/>
    <property type="match status" value="1"/>
</dbReference>
<dbReference type="Pfam" id="PF00079">
    <property type="entry name" value="Serpin"/>
    <property type="match status" value="1"/>
</dbReference>
<dbReference type="Gene3D" id="2.30.39.10">
    <property type="entry name" value="Alpha-1-antitrypsin, domain 1"/>
    <property type="match status" value="1"/>
</dbReference>
<organism evidence="5">
    <name type="scientific">Arion vulgaris</name>
    <dbReference type="NCBI Taxonomy" id="1028688"/>
    <lineage>
        <taxon>Eukaryota</taxon>
        <taxon>Metazoa</taxon>
        <taxon>Spiralia</taxon>
        <taxon>Lophotrochozoa</taxon>
        <taxon>Mollusca</taxon>
        <taxon>Gastropoda</taxon>
        <taxon>Heterobranchia</taxon>
        <taxon>Euthyneura</taxon>
        <taxon>Panpulmonata</taxon>
        <taxon>Eupulmonata</taxon>
        <taxon>Stylommatophora</taxon>
        <taxon>Helicina</taxon>
        <taxon>Arionoidea</taxon>
        <taxon>Arionidae</taxon>
        <taxon>Arion</taxon>
    </lineage>
</organism>
<dbReference type="GO" id="GO:0005615">
    <property type="term" value="C:extracellular space"/>
    <property type="evidence" value="ECO:0007669"/>
    <property type="project" value="InterPro"/>
</dbReference>
<accession>A0A0B7BSG0</accession>
<feature type="domain" description="Serpin" evidence="4">
    <location>
        <begin position="56"/>
        <end position="424"/>
    </location>
</feature>